<sequence>YRTGLERDYWERAGDQMTFLMHILRAGFPDSRVAEQFRFDESERYLHQAHEAGHGVLVLSPHLCGYPVFPRVLADRVPCSIYLRRSPDPKKRALNTLMGQAGGGHLVFPSDNASPAERLNVAMQVLRQKRALYVTPDLPRHADKGVPVTLWDRVVYFPTGVMIMALRTGAPVVFSTWFYRDGVYHVRFAEPRVLARRSDRQREAHEGMIAFARIMDQHLHEFPEMWWNWLDKRWTRILASPPNAPVTGDTSCTGNEDV</sequence>
<keyword evidence="2" id="KW-1003">Cell membrane</keyword>
<keyword evidence="5" id="KW-0472">Membrane</keyword>
<comment type="subcellular location">
    <subcellularLocation>
        <location evidence="1">Cell inner membrane</location>
    </subcellularLocation>
</comment>
<name>X0UMP4_9ZZZZ</name>
<dbReference type="InterPro" id="IPR004960">
    <property type="entry name" value="LipA_acyltrans"/>
</dbReference>
<organism evidence="7">
    <name type="scientific">marine sediment metagenome</name>
    <dbReference type="NCBI Taxonomy" id="412755"/>
    <lineage>
        <taxon>unclassified sequences</taxon>
        <taxon>metagenomes</taxon>
        <taxon>ecological metagenomes</taxon>
    </lineage>
</organism>
<feature type="non-terminal residue" evidence="7">
    <location>
        <position position="1"/>
    </location>
</feature>
<dbReference type="EMBL" id="BARS01011425">
    <property type="protein sequence ID" value="GAF89780.1"/>
    <property type="molecule type" value="Genomic_DNA"/>
</dbReference>
<evidence type="ECO:0000256" key="3">
    <source>
        <dbReference type="ARBA" id="ARBA00022519"/>
    </source>
</evidence>
<dbReference type="PANTHER" id="PTHR30606">
    <property type="entry name" value="LIPID A BIOSYNTHESIS LAUROYL ACYLTRANSFERASE"/>
    <property type="match status" value="1"/>
</dbReference>
<dbReference type="GO" id="GO:0005886">
    <property type="term" value="C:plasma membrane"/>
    <property type="evidence" value="ECO:0007669"/>
    <property type="project" value="UniProtKB-SubCell"/>
</dbReference>
<proteinExistence type="predicted"/>
<reference evidence="7" key="1">
    <citation type="journal article" date="2014" name="Front. Microbiol.">
        <title>High frequency of phylogenetically diverse reductive dehalogenase-homologous genes in deep subseafloor sedimentary metagenomes.</title>
        <authorList>
            <person name="Kawai M."/>
            <person name="Futagami T."/>
            <person name="Toyoda A."/>
            <person name="Takaki Y."/>
            <person name="Nishi S."/>
            <person name="Hori S."/>
            <person name="Arai W."/>
            <person name="Tsubouchi T."/>
            <person name="Morono Y."/>
            <person name="Uchiyama I."/>
            <person name="Ito T."/>
            <person name="Fujiyama A."/>
            <person name="Inagaki F."/>
            <person name="Takami H."/>
        </authorList>
    </citation>
    <scope>NUCLEOTIDE SEQUENCE</scope>
    <source>
        <strain evidence="7">Expedition CK06-06</strain>
    </source>
</reference>
<comment type="caution">
    <text evidence="7">The sequence shown here is derived from an EMBL/GenBank/DDBJ whole genome shotgun (WGS) entry which is preliminary data.</text>
</comment>
<dbReference type="GO" id="GO:1901137">
    <property type="term" value="P:carbohydrate derivative biosynthetic process"/>
    <property type="evidence" value="ECO:0007669"/>
    <property type="project" value="UniProtKB-ARBA"/>
</dbReference>
<dbReference type="PANTHER" id="PTHR30606:SF10">
    <property type="entry name" value="PHOSPHATIDYLINOSITOL MANNOSIDE ACYLTRANSFERASE"/>
    <property type="match status" value="1"/>
</dbReference>
<keyword evidence="4" id="KW-0808">Transferase</keyword>
<gene>
    <name evidence="7" type="ORF">S01H1_20786</name>
</gene>
<evidence type="ECO:0008006" key="8">
    <source>
        <dbReference type="Google" id="ProtNLM"/>
    </source>
</evidence>
<keyword evidence="3" id="KW-0997">Cell inner membrane</keyword>
<dbReference type="GO" id="GO:0016746">
    <property type="term" value="F:acyltransferase activity"/>
    <property type="evidence" value="ECO:0007669"/>
    <property type="project" value="UniProtKB-KW"/>
</dbReference>
<evidence type="ECO:0000256" key="5">
    <source>
        <dbReference type="ARBA" id="ARBA00023136"/>
    </source>
</evidence>
<accession>X0UMP4</accession>
<dbReference type="GO" id="GO:0008610">
    <property type="term" value="P:lipid biosynthetic process"/>
    <property type="evidence" value="ECO:0007669"/>
    <property type="project" value="UniProtKB-ARBA"/>
</dbReference>
<evidence type="ECO:0000256" key="4">
    <source>
        <dbReference type="ARBA" id="ARBA00022679"/>
    </source>
</evidence>
<protein>
    <recommendedName>
        <fullName evidence="8">Lipid A biosynthesis acyltransferase</fullName>
    </recommendedName>
</protein>
<evidence type="ECO:0000256" key="6">
    <source>
        <dbReference type="ARBA" id="ARBA00023315"/>
    </source>
</evidence>
<evidence type="ECO:0000256" key="2">
    <source>
        <dbReference type="ARBA" id="ARBA00022475"/>
    </source>
</evidence>
<dbReference type="Pfam" id="PF03279">
    <property type="entry name" value="Lip_A_acyltrans"/>
    <property type="match status" value="1"/>
</dbReference>
<evidence type="ECO:0000256" key="1">
    <source>
        <dbReference type="ARBA" id="ARBA00004533"/>
    </source>
</evidence>
<keyword evidence="6" id="KW-0012">Acyltransferase</keyword>
<evidence type="ECO:0000313" key="7">
    <source>
        <dbReference type="EMBL" id="GAF89780.1"/>
    </source>
</evidence>
<dbReference type="AlphaFoldDB" id="X0UMP4"/>